<evidence type="ECO:0000313" key="1">
    <source>
        <dbReference type="EMBL" id="QFS46968.1"/>
    </source>
</evidence>
<dbReference type="Proteomes" id="UP000326678">
    <property type="component" value="Chromosome Gxm1"/>
</dbReference>
<evidence type="ECO:0000313" key="2">
    <source>
        <dbReference type="Proteomes" id="UP000326678"/>
    </source>
</evidence>
<gene>
    <name evidence="1" type="ORF">GXM_04449</name>
</gene>
<accession>A0A5P8W2L2</accession>
<reference evidence="1 2" key="1">
    <citation type="submission" date="2019-10" db="EMBL/GenBank/DDBJ databases">
        <title>Genomic and transcriptomic insights into the perfect genentic adaptation of a filamentous nitrogen-fixing cyanobacterium to rice fields.</title>
        <authorList>
            <person name="Chen Z."/>
        </authorList>
    </citation>
    <scope>NUCLEOTIDE SEQUENCE [LARGE SCALE GENOMIC DNA]</scope>
    <source>
        <strain evidence="1">CCNUC1</strain>
    </source>
</reference>
<dbReference type="KEGG" id="nsh:GXM_04449"/>
<protein>
    <submittedName>
        <fullName evidence="1">Uncharacterized protein</fullName>
    </submittedName>
</protein>
<organism evidence="1 2">
    <name type="scientific">Nostoc sphaeroides CCNUC1</name>
    <dbReference type="NCBI Taxonomy" id="2653204"/>
    <lineage>
        <taxon>Bacteria</taxon>
        <taxon>Bacillati</taxon>
        <taxon>Cyanobacteriota</taxon>
        <taxon>Cyanophyceae</taxon>
        <taxon>Nostocales</taxon>
        <taxon>Nostocaceae</taxon>
        <taxon>Nostoc</taxon>
    </lineage>
</organism>
<dbReference type="AlphaFoldDB" id="A0A5P8W2L2"/>
<dbReference type="EMBL" id="CP045226">
    <property type="protein sequence ID" value="QFS46968.1"/>
    <property type="molecule type" value="Genomic_DNA"/>
</dbReference>
<proteinExistence type="predicted"/>
<sequence>MSRSQSQTGNAVLVALPPEREAAEPQLKSISRLWLETRFEKAFSLS</sequence>
<name>A0A5P8W2L2_9NOSO</name>
<keyword evidence="2" id="KW-1185">Reference proteome</keyword>